<proteinExistence type="inferred from homology"/>
<dbReference type="GO" id="GO:0003677">
    <property type="term" value="F:DNA binding"/>
    <property type="evidence" value="ECO:0007669"/>
    <property type="project" value="InterPro"/>
</dbReference>
<dbReference type="GO" id="GO:0006260">
    <property type="term" value="P:DNA replication"/>
    <property type="evidence" value="ECO:0007669"/>
    <property type="project" value="UniProtKB-KW"/>
</dbReference>
<reference evidence="4" key="1">
    <citation type="submission" date="2012-05" db="EMBL/GenBank/DDBJ databases">
        <title>Sequencing and Analysis of an oxa-58 oxacillinase-encoding plasmid from Acinetobacter spp.</title>
        <authorList>
            <person name="Peng S.-M."/>
            <person name="Liao T.-L."/>
            <person name="Lin A.-C."/>
            <person name="Huang T.-W."/>
            <person name="Lauderdale T.-L."/>
            <person name="Chen Y.-T."/>
        </authorList>
    </citation>
    <scope>NUCLEOTIDE SEQUENCE</scope>
    <source>
        <strain evidence="4">M131</strain>
        <plasmid evidence="4">pM131-9</plasmid>
    </source>
</reference>
<name>V9M641_9GAMM</name>
<protein>
    <submittedName>
        <fullName evidence="4">Putative rolling circle replication protein</fullName>
    </submittedName>
</protein>
<sequence>MNIFRVCPMTTFYGSLQPVSSNTSPISPQNCSNSNASLRARAERARIGARAKGSDRLGIFTKTQVIVTPQGIQRVHEFLLQDQSAKLLPKERVVNCLKKRIDKTKNREVKFNENRKKAHWSNVQRCGSVWTCPVCAKQITEKRREELKHGIETWKTAHSGSVLLLTLTFSHSVKESLSSLLERQRKALKIFYETTKVKVLLKQIGVQYKIKSLEMTYGQNGWHPHNHILLLTKNQVPNFKDYIPDLSLLWIKSCTKAGLSAPSMTHGLDIRDGNIASQYVAKWGLDYELAKGHVKKGRNGGLTPFDLLQYSMLDFSINDRSVKSLWQEFGIASKGKRQLEWGRGLKSLLKIAEKSDEELAEETENESILMRSVDDFAFSLLCTYQLRHIFLKCLERDWENGCFGCGEAEQLLIDVIEHELNDLKIGISDFSSVKLRGSDERPSEKKQQTPQHEFF</sequence>
<dbReference type="InterPro" id="IPR000989">
    <property type="entry name" value="Rep"/>
</dbReference>
<organism evidence="4">
    <name type="scientific">Acinetobacter sp. M131</name>
    <dbReference type="NCBI Taxonomy" id="1280052"/>
    <lineage>
        <taxon>Bacteria</taxon>
        <taxon>Pseudomonadati</taxon>
        <taxon>Pseudomonadota</taxon>
        <taxon>Gammaproteobacteria</taxon>
        <taxon>Moraxellales</taxon>
        <taxon>Moraxellaceae</taxon>
        <taxon>Acinetobacter</taxon>
    </lineage>
</organism>
<keyword evidence="2" id="KW-0235">DNA replication</keyword>
<dbReference type="Pfam" id="PF01446">
    <property type="entry name" value="Rep_1"/>
    <property type="match status" value="1"/>
</dbReference>
<geneLocation type="plasmid" evidence="4">
    <name>pM131-9</name>
</geneLocation>
<dbReference type="EMBL" id="JX101640">
    <property type="protein sequence ID" value="AGC70588.1"/>
    <property type="molecule type" value="Genomic_DNA"/>
</dbReference>
<keyword evidence="4" id="KW-0614">Plasmid</keyword>
<feature type="compositionally biased region" description="Basic and acidic residues" evidence="3">
    <location>
        <begin position="436"/>
        <end position="447"/>
    </location>
</feature>
<evidence type="ECO:0000256" key="3">
    <source>
        <dbReference type="SAM" id="MobiDB-lite"/>
    </source>
</evidence>
<feature type="region of interest" description="Disordered" evidence="3">
    <location>
        <begin position="435"/>
        <end position="455"/>
    </location>
</feature>
<evidence type="ECO:0000313" key="4">
    <source>
        <dbReference type="EMBL" id="AGC70588.1"/>
    </source>
</evidence>
<accession>V9M641</accession>
<comment type="similarity">
    <text evidence="1">Belongs to the Gram-positive plasmids replication protein type 1 family.</text>
</comment>
<evidence type="ECO:0000256" key="1">
    <source>
        <dbReference type="ARBA" id="ARBA00008909"/>
    </source>
</evidence>
<evidence type="ECO:0000256" key="2">
    <source>
        <dbReference type="ARBA" id="ARBA00022705"/>
    </source>
</evidence>
<dbReference type="AlphaFoldDB" id="V9M641"/>